<evidence type="ECO:0000256" key="1">
    <source>
        <dbReference type="SAM" id="Coils"/>
    </source>
</evidence>
<dbReference type="CDD" id="cd06257">
    <property type="entry name" value="DnaJ"/>
    <property type="match status" value="1"/>
</dbReference>
<dbReference type="SUPFAM" id="SSF46565">
    <property type="entry name" value="Chaperone J-domain"/>
    <property type="match status" value="1"/>
</dbReference>
<evidence type="ECO:0000256" key="2">
    <source>
        <dbReference type="SAM" id="MobiDB-lite"/>
    </source>
</evidence>
<dbReference type="InterPro" id="IPR036869">
    <property type="entry name" value="J_dom_sf"/>
</dbReference>
<feature type="coiled-coil region" evidence="1">
    <location>
        <begin position="503"/>
        <end position="572"/>
    </location>
</feature>
<keyword evidence="4" id="KW-1185">Reference proteome</keyword>
<accession>A0A8K0GJJ6</accession>
<dbReference type="Proteomes" id="UP000796880">
    <property type="component" value="Unassembled WGS sequence"/>
</dbReference>
<dbReference type="InterPro" id="IPR001623">
    <property type="entry name" value="DnaJ_domain"/>
</dbReference>
<protein>
    <recommendedName>
        <fullName evidence="5">J domain-containing protein</fullName>
    </recommendedName>
</protein>
<feature type="region of interest" description="Disordered" evidence="2">
    <location>
        <begin position="187"/>
        <end position="275"/>
    </location>
</feature>
<organism evidence="3 4">
    <name type="scientific">Rhamnella rubrinervis</name>
    <dbReference type="NCBI Taxonomy" id="2594499"/>
    <lineage>
        <taxon>Eukaryota</taxon>
        <taxon>Viridiplantae</taxon>
        <taxon>Streptophyta</taxon>
        <taxon>Embryophyta</taxon>
        <taxon>Tracheophyta</taxon>
        <taxon>Spermatophyta</taxon>
        <taxon>Magnoliopsida</taxon>
        <taxon>eudicotyledons</taxon>
        <taxon>Gunneridae</taxon>
        <taxon>Pentapetalae</taxon>
        <taxon>rosids</taxon>
        <taxon>fabids</taxon>
        <taxon>Rosales</taxon>
        <taxon>Rhamnaceae</taxon>
        <taxon>rhamnoid group</taxon>
        <taxon>Rhamneae</taxon>
        <taxon>Rhamnella</taxon>
    </lineage>
</organism>
<feature type="compositionally biased region" description="Basic and acidic residues" evidence="2">
    <location>
        <begin position="212"/>
        <end position="224"/>
    </location>
</feature>
<dbReference type="PANTHER" id="PTHR36335:SF1">
    <property type="entry name" value="CHAPERONE DNAJ-DOMAIN SUPERFAMILY PROTEIN"/>
    <property type="match status" value="1"/>
</dbReference>
<name>A0A8K0GJJ6_9ROSA</name>
<dbReference type="AlphaFoldDB" id="A0A8K0GJJ6"/>
<dbReference type="PANTHER" id="PTHR36335">
    <property type="entry name" value="CHAPERONE DNAJ-DOMAIN SUPERFAMILY PROTEIN"/>
    <property type="match status" value="1"/>
</dbReference>
<reference evidence="3" key="1">
    <citation type="submission" date="2020-03" db="EMBL/GenBank/DDBJ databases">
        <title>A high-quality chromosome-level genome assembly of a woody plant with both climbing and erect habits, Rhamnella rubrinervis.</title>
        <authorList>
            <person name="Lu Z."/>
            <person name="Yang Y."/>
            <person name="Zhu X."/>
            <person name="Sun Y."/>
        </authorList>
    </citation>
    <scope>NUCLEOTIDE SEQUENCE</scope>
    <source>
        <strain evidence="3">BYM</strain>
        <tissue evidence="3">Leaf</tissue>
    </source>
</reference>
<dbReference type="EMBL" id="VOIH02000012">
    <property type="protein sequence ID" value="KAF3431622.1"/>
    <property type="molecule type" value="Genomic_DNA"/>
</dbReference>
<evidence type="ECO:0008006" key="5">
    <source>
        <dbReference type="Google" id="ProtNLM"/>
    </source>
</evidence>
<sequence length="645" mass="73707">MRSKGVLGEHSPLRTCSGKKTVRNGKVKENCGNVVFIDLESENGPVNGTDSLQQKFRGSSAKLSCQGIINVDDDEENDVDPEIAVEDGGDFDSDATSSKSPCSAFNHGKNFIHLDFDECEVVQEKSSAFEFSKHKQPYFAKSPGRNRYGLDFEFDDGSSDSDCSDCELIEDSRGKFREQWEKAFQKRKHVLNRRSGLEDQASASGSNSESRTSVEEENRREQHPEAPTCSTSSSADYGKENLSDFVATENSNEKVEQETFSSENHMSAKEKESSHQHIKTRFVDIEQNFREGLRFCDSQSIFNNFNYRKTSFQDEETSLHKNMYSGEKCGNRDEVVSREKDDEFSEAPFTFNIFSSNDEHPSSIVKEKLNYGQPFVSNSRMSDEEQVDNIARPDDKAGGICEEFSFCRTSSEGESEVSSEKACNEEKVRQASSCYSTCNETRSTEEEPCMVEEARESCDVRDSLHAQDGHVTSVERGIISEREKLKETDEYKLAIEAEWASRQRELQIQSEEAQRLRKKKRAETLRLENMQRRQKQRLEEVRETQKKDEENLNLKEQLRVEIRKELDILEMKCINMPSLLRGLGIQVGNDVLPISPEVHAAYKRAVLKFHPDRASRNDIREQVEAEEKFKLISRMKDKFLSTSCF</sequence>
<gene>
    <name evidence="3" type="ORF">FNV43_RR26353</name>
</gene>
<proteinExistence type="predicted"/>
<comment type="caution">
    <text evidence="3">The sequence shown here is derived from an EMBL/GenBank/DDBJ whole genome shotgun (WGS) entry which is preliminary data.</text>
</comment>
<keyword evidence="1" id="KW-0175">Coiled coil</keyword>
<evidence type="ECO:0000313" key="4">
    <source>
        <dbReference type="Proteomes" id="UP000796880"/>
    </source>
</evidence>
<feature type="compositionally biased region" description="Polar residues" evidence="2">
    <location>
        <begin position="201"/>
        <end position="211"/>
    </location>
</feature>
<feature type="compositionally biased region" description="Basic and acidic residues" evidence="2">
    <location>
        <begin position="266"/>
        <end position="275"/>
    </location>
</feature>
<dbReference type="Gene3D" id="1.10.287.110">
    <property type="entry name" value="DnaJ domain"/>
    <property type="match status" value="1"/>
</dbReference>
<dbReference type="OrthoDB" id="498970at2759"/>
<evidence type="ECO:0000313" key="3">
    <source>
        <dbReference type="EMBL" id="KAF3431622.1"/>
    </source>
</evidence>